<gene>
    <name evidence="3" type="primary">6039284</name>
    <name evidence="2" type="ORF">CpipJ_CPIJ006902</name>
</gene>
<dbReference type="EMBL" id="DS231961">
    <property type="protein sequence ID" value="EDS29262.1"/>
    <property type="molecule type" value="Genomic_DNA"/>
</dbReference>
<accession>B0WJN5</accession>
<evidence type="ECO:0000313" key="2">
    <source>
        <dbReference type="EMBL" id="EDS29262.1"/>
    </source>
</evidence>
<sequence>MIKISLVALALVGAALAYEHHGYINEVKHIPYKYYGGLEGGIGGGITGGFGGKMYFYHPNNHRPPYLRGTLPELPPERSQRGQLLPDVVQGGLQQRLVVLAAAERVPLDLVRVEQVAHRLGLLVEPDVQLEQVDPRDHVVLQLDPLLTQQVHLLLDVIALAVLQILQAGGQPGEQKLMMQQQTILRLRQAFPHPVNVGSLLDALLPRVGHPLKEQIVPLHKLVQGFRQPQVVFTLL</sequence>
<evidence type="ECO:0000256" key="1">
    <source>
        <dbReference type="SAM" id="SignalP"/>
    </source>
</evidence>
<name>B0WJN5_CULQU</name>
<dbReference type="VEuPathDB" id="VectorBase:CPIJ006902"/>
<evidence type="ECO:0000313" key="4">
    <source>
        <dbReference type="Proteomes" id="UP000002320"/>
    </source>
</evidence>
<dbReference type="EnsemblMetazoa" id="CPIJ006902-RA">
    <property type="protein sequence ID" value="CPIJ006902-PA"/>
    <property type="gene ID" value="CPIJ006902"/>
</dbReference>
<evidence type="ECO:0000313" key="3">
    <source>
        <dbReference type="EnsemblMetazoa" id="CPIJ006902-PA"/>
    </source>
</evidence>
<reference evidence="3" key="2">
    <citation type="submission" date="2021-02" db="UniProtKB">
        <authorList>
            <consortium name="EnsemblMetazoa"/>
        </authorList>
    </citation>
    <scope>IDENTIFICATION</scope>
    <source>
        <strain evidence="3">JHB</strain>
    </source>
</reference>
<dbReference type="Proteomes" id="UP000002320">
    <property type="component" value="Unassembled WGS sequence"/>
</dbReference>
<keyword evidence="1" id="KW-0732">Signal</keyword>
<proteinExistence type="predicted"/>
<dbReference type="HOGENOM" id="CLU_1176444_0_0_1"/>
<feature type="chain" id="PRO_5011408300" evidence="1">
    <location>
        <begin position="18"/>
        <end position="236"/>
    </location>
</feature>
<dbReference type="KEGG" id="cqu:CpipJ_CPIJ006902"/>
<dbReference type="AlphaFoldDB" id="B0WJN5"/>
<dbReference type="InParanoid" id="B0WJN5"/>
<organism>
    <name type="scientific">Culex quinquefasciatus</name>
    <name type="common">Southern house mosquito</name>
    <name type="synonym">Culex pungens</name>
    <dbReference type="NCBI Taxonomy" id="7176"/>
    <lineage>
        <taxon>Eukaryota</taxon>
        <taxon>Metazoa</taxon>
        <taxon>Ecdysozoa</taxon>
        <taxon>Arthropoda</taxon>
        <taxon>Hexapoda</taxon>
        <taxon>Insecta</taxon>
        <taxon>Pterygota</taxon>
        <taxon>Neoptera</taxon>
        <taxon>Endopterygota</taxon>
        <taxon>Diptera</taxon>
        <taxon>Nematocera</taxon>
        <taxon>Culicoidea</taxon>
        <taxon>Culicidae</taxon>
        <taxon>Culicinae</taxon>
        <taxon>Culicini</taxon>
        <taxon>Culex</taxon>
        <taxon>Culex</taxon>
    </lineage>
</organism>
<protein>
    <submittedName>
        <fullName evidence="2">Adult cuticle protein</fullName>
    </submittedName>
</protein>
<feature type="signal peptide" evidence="1">
    <location>
        <begin position="1"/>
        <end position="17"/>
    </location>
</feature>
<keyword evidence="4" id="KW-1185">Reference proteome</keyword>
<reference evidence="2" key="1">
    <citation type="submission" date="2007-03" db="EMBL/GenBank/DDBJ databases">
        <title>Annotation of Culex pipiens quinquefasciatus.</title>
        <authorList>
            <consortium name="The Broad Institute Genome Sequencing Platform"/>
            <person name="Atkinson P.W."/>
            <person name="Hemingway J."/>
            <person name="Christensen B.M."/>
            <person name="Higgs S."/>
            <person name="Kodira C."/>
            <person name="Hannick L."/>
            <person name="Megy K."/>
            <person name="O'Leary S."/>
            <person name="Pearson M."/>
            <person name="Haas B.J."/>
            <person name="Mauceli E."/>
            <person name="Wortman J.R."/>
            <person name="Lee N.H."/>
            <person name="Guigo R."/>
            <person name="Stanke M."/>
            <person name="Alvarado L."/>
            <person name="Amedeo P."/>
            <person name="Antoine C.H."/>
            <person name="Arensburger P."/>
            <person name="Bidwell S.L."/>
            <person name="Crawford M."/>
            <person name="Camaro F."/>
            <person name="Devon K."/>
            <person name="Engels R."/>
            <person name="Hammond M."/>
            <person name="Howarth C."/>
            <person name="Koehrsen M."/>
            <person name="Lawson D."/>
            <person name="Montgomery P."/>
            <person name="Nene V."/>
            <person name="Nusbaum C."/>
            <person name="Puiu D."/>
            <person name="Romero-Severson J."/>
            <person name="Severson D.W."/>
            <person name="Shumway M."/>
            <person name="Sisk P."/>
            <person name="Stolte C."/>
            <person name="Zeng Q."/>
            <person name="Eisenstadt E."/>
            <person name="Fraser-Liggett C."/>
            <person name="Strausberg R."/>
            <person name="Galagan J."/>
            <person name="Birren B."/>
            <person name="Collins F.H."/>
        </authorList>
    </citation>
    <scope>NUCLEOTIDE SEQUENCE [LARGE SCALE GENOMIC DNA]</scope>
    <source>
        <strain evidence="2">JHB</strain>
    </source>
</reference>